<dbReference type="GO" id="GO:0005730">
    <property type="term" value="C:nucleolus"/>
    <property type="evidence" value="ECO:0007669"/>
    <property type="project" value="UniProtKB-SubCell"/>
</dbReference>
<evidence type="ECO:0000256" key="5">
    <source>
        <dbReference type="ARBA" id="ARBA00022771"/>
    </source>
</evidence>
<dbReference type="EMBL" id="MU825437">
    <property type="protein sequence ID" value="KAJ7389266.1"/>
    <property type="molecule type" value="Genomic_DNA"/>
</dbReference>
<keyword evidence="5" id="KW-0863">Zinc-finger</keyword>
<evidence type="ECO:0000313" key="9">
    <source>
        <dbReference type="EMBL" id="KAJ7389266.1"/>
    </source>
</evidence>
<evidence type="ECO:0000313" key="10">
    <source>
        <dbReference type="Proteomes" id="UP001163046"/>
    </source>
</evidence>
<name>A0A9W9ZWN8_9CNID</name>
<keyword evidence="3" id="KW-0479">Metal-binding</keyword>
<organism evidence="9 10">
    <name type="scientific">Desmophyllum pertusum</name>
    <dbReference type="NCBI Taxonomy" id="174260"/>
    <lineage>
        <taxon>Eukaryota</taxon>
        <taxon>Metazoa</taxon>
        <taxon>Cnidaria</taxon>
        <taxon>Anthozoa</taxon>
        <taxon>Hexacorallia</taxon>
        <taxon>Scleractinia</taxon>
        <taxon>Caryophylliina</taxon>
        <taxon>Caryophylliidae</taxon>
        <taxon>Desmophyllum</taxon>
    </lineage>
</organism>
<dbReference type="PANTHER" id="PTHR13214:SF1">
    <property type="entry name" value="ZINC FINGER PROTEIN 330"/>
    <property type="match status" value="1"/>
</dbReference>
<dbReference type="InterPro" id="IPR010531">
    <property type="entry name" value="NOA36"/>
</dbReference>
<accession>A0A9W9ZWN8</accession>
<feature type="compositionally biased region" description="Basic residues" evidence="8">
    <location>
        <begin position="1"/>
        <end position="13"/>
    </location>
</feature>
<dbReference type="GO" id="GO:0008270">
    <property type="term" value="F:zinc ion binding"/>
    <property type="evidence" value="ECO:0007669"/>
    <property type="project" value="UniProtKB-KW"/>
</dbReference>
<evidence type="ECO:0000256" key="1">
    <source>
        <dbReference type="ARBA" id="ARBA00004604"/>
    </source>
</evidence>
<protein>
    <submittedName>
        <fullName evidence="9">Zinc finger protein 330</fullName>
    </submittedName>
</protein>
<gene>
    <name evidence="9" type="primary">NOA36</name>
    <name evidence="9" type="ORF">OS493_032734</name>
</gene>
<dbReference type="PANTHER" id="PTHR13214">
    <property type="entry name" value="ZINC FINGER PROTEIN 330"/>
    <property type="match status" value="1"/>
</dbReference>
<keyword evidence="10" id="KW-1185">Reference proteome</keyword>
<comment type="similarity">
    <text evidence="2">Belongs to the NOA36 family.</text>
</comment>
<feature type="compositionally biased region" description="Acidic residues" evidence="8">
    <location>
        <begin position="288"/>
        <end position="308"/>
    </location>
</feature>
<comment type="subcellular location">
    <subcellularLocation>
        <location evidence="1">Nucleus</location>
        <location evidence="1">Nucleolus</location>
    </subcellularLocation>
</comment>
<reference evidence="9" key="1">
    <citation type="submission" date="2023-01" db="EMBL/GenBank/DDBJ databases">
        <title>Genome assembly of the deep-sea coral Lophelia pertusa.</title>
        <authorList>
            <person name="Herrera S."/>
            <person name="Cordes E."/>
        </authorList>
    </citation>
    <scope>NUCLEOTIDE SEQUENCE</scope>
    <source>
        <strain evidence="9">USNM1676648</strain>
        <tissue evidence="9">Polyp</tissue>
    </source>
</reference>
<keyword evidence="6" id="KW-0862">Zinc</keyword>
<comment type="caution">
    <text evidence="9">The sequence shown here is derived from an EMBL/GenBank/DDBJ whole genome shotgun (WGS) entry which is preliminary data.</text>
</comment>
<dbReference type="OrthoDB" id="10258894at2759"/>
<dbReference type="Proteomes" id="UP001163046">
    <property type="component" value="Unassembled WGS sequence"/>
</dbReference>
<feature type="region of interest" description="Disordered" evidence="8">
    <location>
        <begin position="1"/>
        <end position="21"/>
    </location>
</feature>
<dbReference type="Pfam" id="PF06524">
    <property type="entry name" value="NOA36"/>
    <property type="match status" value="1"/>
</dbReference>
<feature type="region of interest" description="Disordered" evidence="8">
    <location>
        <begin position="271"/>
        <end position="334"/>
    </location>
</feature>
<evidence type="ECO:0000256" key="3">
    <source>
        <dbReference type="ARBA" id="ARBA00022723"/>
    </source>
</evidence>
<keyword evidence="4" id="KW-0677">Repeat</keyword>
<evidence type="ECO:0000256" key="2">
    <source>
        <dbReference type="ARBA" id="ARBA00007212"/>
    </source>
</evidence>
<proteinExistence type="inferred from homology"/>
<evidence type="ECO:0000256" key="6">
    <source>
        <dbReference type="ARBA" id="ARBA00022833"/>
    </source>
</evidence>
<evidence type="ECO:0000256" key="4">
    <source>
        <dbReference type="ARBA" id="ARBA00022737"/>
    </source>
</evidence>
<feature type="compositionally biased region" description="Basic and acidic residues" evidence="8">
    <location>
        <begin position="309"/>
        <end position="319"/>
    </location>
</feature>
<evidence type="ECO:0000256" key="8">
    <source>
        <dbReference type="SAM" id="MobiDB-lite"/>
    </source>
</evidence>
<dbReference type="AlphaFoldDB" id="A0A9W9ZWN8"/>
<keyword evidence="7" id="KW-0539">Nucleus</keyword>
<sequence length="334" mass="37334">MPKKKTGARKKAEKQKERQRGIRAVQDRPITEFFCNVTMECDKCKRRQKNRAFCYFCSSVQKLPMCANCGKTKCMSKTGDCVVKHAANFATGFAMVGAICDFCEAVVCHSKKCLTTHACDCALREGECIECEREVWEHGGRVFVCSYCASSLCEDDQFEHQAKCQVLESETLKCGSCNKLGQYSCLKCKICFCEDHVRRKGVKYTRGQPIPCPKCGYETKETKDLSMSTRAYAYSRQRNEVDYYDDDDYGGSSGFSYGSSGFSYGTGSAYGTTSYADDGDGEESKSGEDDDEDEDDEDEEEDDDEGVDNEGHKEGKEEISEAADDLSQLKVQES</sequence>
<evidence type="ECO:0000256" key="7">
    <source>
        <dbReference type="ARBA" id="ARBA00023242"/>
    </source>
</evidence>